<keyword evidence="3" id="KW-0472">Membrane</keyword>
<gene>
    <name evidence="3" type="ORF">SAMN05444581_11578</name>
</gene>
<dbReference type="GO" id="GO:0016989">
    <property type="term" value="F:sigma factor antagonist activity"/>
    <property type="evidence" value="ECO:0007669"/>
    <property type="project" value="TreeGrafter"/>
</dbReference>
<reference evidence="3 4" key="1">
    <citation type="submission" date="2016-10" db="EMBL/GenBank/DDBJ databases">
        <authorList>
            <person name="de Groot N.N."/>
        </authorList>
    </citation>
    <scope>NUCLEOTIDE SEQUENCE [LARGE SCALE GENOMIC DNA]</scope>
    <source>
        <strain evidence="3 4">NE2</strain>
    </source>
</reference>
<dbReference type="AlphaFoldDB" id="A0A1I4BN44"/>
<dbReference type="Proteomes" id="UP000198755">
    <property type="component" value="Unassembled WGS sequence"/>
</dbReference>
<accession>A0A1I4BN44</accession>
<evidence type="ECO:0000259" key="2">
    <source>
        <dbReference type="Pfam" id="PF16220"/>
    </source>
</evidence>
<dbReference type="Pfam" id="PF16220">
    <property type="entry name" value="DUF4880"/>
    <property type="match status" value="1"/>
</dbReference>
<feature type="domain" description="FecR protein" evidence="1">
    <location>
        <begin position="127"/>
        <end position="206"/>
    </location>
</feature>
<dbReference type="InterPro" id="IPR006860">
    <property type="entry name" value="FecR"/>
</dbReference>
<dbReference type="EMBL" id="FOSN01000015">
    <property type="protein sequence ID" value="SFK69406.1"/>
    <property type="molecule type" value="Genomic_DNA"/>
</dbReference>
<name>A0A1I4BN44_9HYPH</name>
<dbReference type="InterPro" id="IPR012373">
    <property type="entry name" value="Ferrdict_sens_TM"/>
</dbReference>
<proteinExistence type="predicted"/>
<evidence type="ECO:0000313" key="3">
    <source>
        <dbReference type="EMBL" id="SFK69406.1"/>
    </source>
</evidence>
<evidence type="ECO:0000313" key="4">
    <source>
        <dbReference type="Proteomes" id="UP000198755"/>
    </source>
</evidence>
<feature type="domain" description="FecR N-terminal" evidence="2">
    <location>
        <begin position="24"/>
        <end position="66"/>
    </location>
</feature>
<dbReference type="Gene3D" id="2.60.120.1440">
    <property type="match status" value="1"/>
</dbReference>
<keyword evidence="4" id="KW-1185">Reference proteome</keyword>
<dbReference type="PANTHER" id="PTHR30273:SF2">
    <property type="entry name" value="PROTEIN FECR"/>
    <property type="match status" value="1"/>
</dbReference>
<dbReference type="InterPro" id="IPR032623">
    <property type="entry name" value="FecR_N"/>
</dbReference>
<dbReference type="Pfam" id="PF04773">
    <property type="entry name" value="FecR"/>
    <property type="match status" value="1"/>
</dbReference>
<sequence length="324" mass="35112">MAILVKVSRMRHRDPESEQDDRREAAADWFVRLDAGAMSQAELTAFRAWLVSDPANEAAFDEVCDLWGGLEGLRRRLAPAPERKPRRLIRRLAAGASLAAAAIVLLVASDDLTLIWKADFLAGPDVRTIALDDGSRVQLNARAAIAVDYSGQARRLTLLRGQAYFEVAPNPARPFIVEAAGGTTTVRGTAFDIETQDSRTEVTVTDHVVGVSTGDGEEVVVVAGRQTAYGPGFGVQAPYSVDAAAVTAWRRGQMMFQDRPLGEVIAALSRHHRGFVLVLGEALRRRRVSGVFSTADPMAAIRTIALSLGLRTITLTPYLVLLRA</sequence>
<dbReference type="STRING" id="1612308.SAMN05444581_11578"/>
<evidence type="ECO:0000259" key="1">
    <source>
        <dbReference type="Pfam" id="PF04773"/>
    </source>
</evidence>
<dbReference type="RefSeq" id="WP_244532372.1">
    <property type="nucleotide sequence ID" value="NZ_FOSN01000015.1"/>
</dbReference>
<dbReference type="PIRSF" id="PIRSF018266">
    <property type="entry name" value="FecR"/>
    <property type="match status" value="1"/>
</dbReference>
<protein>
    <submittedName>
        <fullName evidence="3">Transmembrane sensor</fullName>
    </submittedName>
</protein>
<dbReference type="PANTHER" id="PTHR30273">
    <property type="entry name" value="PERIPLASMIC SIGNAL SENSOR AND SIGMA FACTOR ACTIVATOR FECR-RELATED"/>
    <property type="match status" value="1"/>
</dbReference>
<keyword evidence="3" id="KW-0812">Transmembrane</keyword>
<organism evidence="3 4">
    <name type="scientific">Methylocapsa palsarum</name>
    <dbReference type="NCBI Taxonomy" id="1612308"/>
    <lineage>
        <taxon>Bacteria</taxon>
        <taxon>Pseudomonadati</taxon>
        <taxon>Pseudomonadota</taxon>
        <taxon>Alphaproteobacteria</taxon>
        <taxon>Hyphomicrobiales</taxon>
        <taxon>Beijerinckiaceae</taxon>
        <taxon>Methylocapsa</taxon>
    </lineage>
</organism>